<name>A5Z2Y2_9FIRM</name>
<reference evidence="7 8" key="2">
    <citation type="submission" date="2007-04" db="EMBL/GenBank/DDBJ databases">
        <title>Draft genome sequence of Eubacterium ventriosum (ATCC 27560).</title>
        <authorList>
            <person name="Sudarsanam P."/>
            <person name="Ley R."/>
            <person name="Guruge J."/>
            <person name="Turnbaugh P.J."/>
            <person name="Mahowald M."/>
            <person name="Liep D."/>
            <person name="Gordon J."/>
        </authorList>
    </citation>
    <scope>NUCLEOTIDE SEQUENCE [LARGE SCALE GENOMIC DNA]</scope>
    <source>
        <strain evidence="7 8">ATCC 27560</strain>
    </source>
</reference>
<proteinExistence type="predicted"/>
<dbReference type="SUPFAM" id="SSF52540">
    <property type="entry name" value="P-loop containing nucleoside triphosphate hydrolases"/>
    <property type="match status" value="1"/>
</dbReference>
<dbReference type="PANTHER" id="PTHR43790:SF3">
    <property type="entry name" value="D-ALLOSE IMPORT ATP-BINDING PROTEIN ALSA-RELATED"/>
    <property type="match status" value="1"/>
</dbReference>
<dbReference type="eggNOG" id="COG1129">
    <property type="taxonomic scope" value="Bacteria"/>
</dbReference>
<evidence type="ECO:0000313" key="8">
    <source>
        <dbReference type="Proteomes" id="UP000006000"/>
    </source>
</evidence>
<dbReference type="Proteomes" id="UP000006000">
    <property type="component" value="Unassembled WGS sequence"/>
</dbReference>
<dbReference type="InterPro" id="IPR050107">
    <property type="entry name" value="ABC_carbohydrate_import_ATPase"/>
</dbReference>
<evidence type="ECO:0000256" key="2">
    <source>
        <dbReference type="ARBA" id="ARBA00022475"/>
    </source>
</evidence>
<keyword evidence="1" id="KW-0813">Transport</keyword>
<evidence type="ECO:0000313" key="7">
    <source>
        <dbReference type="EMBL" id="EDM52676.1"/>
    </source>
</evidence>
<evidence type="ECO:0000256" key="3">
    <source>
        <dbReference type="ARBA" id="ARBA00022741"/>
    </source>
</evidence>
<gene>
    <name evidence="7" type="ORF">EUBVEN_00006</name>
</gene>
<dbReference type="InterPro" id="IPR027417">
    <property type="entry name" value="P-loop_NTPase"/>
</dbReference>
<dbReference type="AlphaFoldDB" id="A5Z2Y2"/>
<keyword evidence="2" id="KW-1003">Cell membrane</keyword>
<feature type="non-terminal residue" evidence="7">
    <location>
        <position position="128"/>
    </location>
</feature>
<evidence type="ECO:0000256" key="6">
    <source>
        <dbReference type="ARBA" id="ARBA00023136"/>
    </source>
</evidence>
<accession>A5Z2Y2</accession>
<evidence type="ECO:0000256" key="5">
    <source>
        <dbReference type="ARBA" id="ARBA00022967"/>
    </source>
</evidence>
<sequence length="128" mass="14964">MVLIRITFENIQDVYNNHLFWRNGMVHYYISWQKTVLQQTALFEVVRKLKKQGVTILYVSHRLEEIFQICDRATILRDGEYIQTMDIASTTRDELIHAMVGRNVAAVASRLKPSPMTDEVVLKVEHLC</sequence>
<keyword evidence="3" id="KW-0547">Nucleotide-binding</keyword>
<comment type="caution">
    <text evidence="7">The sequence shown here is derived from an EMBL/GenBank/DDBJ whole genome shotgun (WGS) entry which is preliminary data.</text>
</comment>
<reference evidence="7 8" key="1">
    <citation type="submission" date="2007-03" db="EMBL/GenBank/DDBJ databases">
        <authorList>
            <person name="Fulton L."/>
            <person name="Clifton S."/>
            <person name="Fulton B."/>
            <person name="Xu J."/>
            <person name="Minx P."/>
            <person name="Pepin K.H."/>
            <person name="Johnson M."/>
            <person name="Thiruvilangam P."/>
            <person name="Bhonagiri V."/>
            <person name="Nash W.E."/>
            <person name="Mardis E.R."/>
            <person name="Wilson R.K."/>
        </authorList>
    </citation>
    <scope>NUCLEOTIDE SEQUENCE [LARGE SCALE GENOMIC DNA]</scope>
    <source>
        <strain evidence="7 8">ATCC 27560</strain>
    </source>
</reference>
<dbReference type="PANTHER" id="PTHR43790">
    <property type="entry name" value="CARBOHYDRATE TRANSPORT ATP-BINDING PROTEIN MG119-RELATED"/>
    <property type="match status" value="1"/>
</dbReference>
<keyword evidence="6" id="KW-0472">Membrane</keyword>
<dbReference type="Gene3D" id="3.40.50.300">
    <property type="entry name" value="P-loop containing nucleotide triphosphate hydrolases"/>
    <property type="match status" value="1"/>
</dbReference>
<dbReference type="EMBL" id="AAVL02000005">
    <property type="protein sequence ID" value="EDM52676.1"/>
    <property type="molecule type" value="Genomic_DNA"/>
</dbReference>
<evidence type="ECO:0000256" key="1">
    <source>
        <dbReference type="ARBA" id="ARBA00022448"/>
    </source>
</evidence>
<organism evidence="7 8">
    <name type="scientific">Eubacterium ventriosum ATCC 27560</name>
    <dbReference type="NCBI Taxonomy" id="411463"/>
    <lineage>
        <taxon>Bacteria</taxon>
        <taxon>Bacillati</taxon>
        <taxon>Bacillota</taxon>
        <taxon>Clostridia</taxon>
        <taxon>Eubacteriales</taxon>
        <taxon>Eubacteriaceae</taxon>
        <taxon>Eubacterium</taxon>
    </lineage>
</organism>
<evidence type="ECO:0000256" key="4">
    <source>
        <dbReference type="ARBA" id="ARBA00022840"/>
    </source>
</evidence>
<dbReference type="STRING" id="411463.EUBVEN_00006"/>
<protein>
    <submittedName>
        <fullName evidence="7">Ribose transport ATP-binding protein rbsa domain protein</fullName>
    </submittedName>
</protein>
<keyword evidence="5" id="KW-1278">Translocase</keyword>
<dbReference type="GO" id="GO:0005524">
    <property type="term" value="F:ATP binding"/>
    <property type="evidence" value="ECO:0007669"/>
    <property type="project" value="UniProtKB-KW"/>
</dbReference>
<keyword evidence="4 7" id="KW-0067">ATP-binding</keyword>